<protein>
    <submittedName>
        <fullName evidence="1">Uncharacterized protein</fullName>
    </submittedName>
</protein>
<dbReference type="KEGG" id="nde:NIDE0309"/>
<evidence type="ECO:0000313" key="1">
    <source>
        <dbReference type="EMBL" id="CBK40089.1"/>
    </source>
</evidence>
<organism evidence="1 2">
    <name type="scientific">Nitrospira defluvii</name>
    <dbReference type="NCBI Taxonomy" id="330214"/>
    <lineage>
        <taxon>Bacteria</taxon>
        <taxon>Pseudomonadati</taxon>
        <taxon>Nitrospirota</taxon>
        <taxon>Nitrospiria</taxon>
        <taxon>Nitrospirales</taxon>
        <taxon>Nitrospiraceae</taxon>
        <taxon>Nitrospira</taxon>
    </lineage>
</organism>
<sequence length="66" mass="7154">MPGRVENQQIFVAGVTGTLTQGDAGNKRAGGDGLAEGADDRLRRIRRRRDGGRRYRCAWVNGCHGA</sequence>
<gene>
    <name evidence="1" type="ORF">NIDE0309</name>
</gene>
<evidence type="ECO:0000313" key="2">
    <source>
        <dbReference type="Proteomes" id="UP000001660"/>
    </source>
</evidence>
<keyword evidence="2" id="KW-1185">Reference proteome</keyword>
<reference evidence="1 2" key="1">
    <citation type="journal article" date="2010" name="Proc. Natl. Acad. Sci. U.S.A.">
        <title>A Nitrospira metagenome illuminates the physiology and evolution of globally important nitrite-oxidizing bacteria.</title>
        <authorList>
            <person name="Lucker S."/>
            <person name="Wagner M."/>
            <person name="Maixner F."/>
            <person name="Pelletier E."/>
            <person name="Koch H."/>
            <person name="Vacherie B."/>
            <person name="Rattei T."/>
            <person name="Sinninghe Damste J."/>
            <person name="Spieck E."/>
            <person name="Le Paslier D."/>
            <person name="Daims H."/>
        </authorList>
    </citation>
    <scope>NUCLEOTIDE SEQUENCE [LARGE SCALE GENOMIC DNA]</scope>
</reference>
<dbReference type="Proteomes" id="UP000001660">
    <property type="component" value="Chromosome"/>
</dbReference>
<proteinExistence type="predicted"/>
<dbReference type="HOGENOM" id="CLU_2823094_0_0_0"/>
<dbReference type="EMBL" id="FP929003">
    <property type="protein sequence ID" value="CBK40089.1"/>
    <property type="molecule type" value="Genomic_DNA"/>
</dbReference>
<name>D8PA30_9BACT</name>
<accession>D8PA30</accession>
<dbReference type="AlphaFoldDB" id="D8PA30"/>